<dbReference type="EMBL" id="GEDC01027485">
    <property type="protein sequence ID" value="JAS09813.1"/>
    <property type="molecule type" value="Transcribed_RNA"/>
</dbReference>
<feature type="compositionally biased region" description="Acidic residues" evidence="1">
    <location>
        <begin position="715"/>
        <end position="729"/>
    </location>
</feature>
<evidence type="ECO:0000256" key="1">
    <source>
        <dbReference type="SAM" id="MobiDB-lite"/>
    </source>
</evidence>
<dbReference type="PANTHER" id="PTHR39072">
    <property type="entry name" value="RE48511P"/>
    <property type="match status" value="1"/>
</dbReference>
<feature type="non-terminal residue" evidence="3">
    <location>
        <position position="774"/>
    </location>
</feature>
<feature type="domain" description="DUF4758" evidence="2">
    <location>
        <begin position="418"/>
        <end position="533"/>
    </location>
</feature>
<accession>A0A1B6C8K2</accession>
<reference evidence="3" key="1">
    <citation type="submission" date="2015-12" db="EMBL/GenBank/DDBJ databases">
        <title>De novo transcriptome assembly of four potential Pierce s Disease insect vectors from Arizona vineyards.</title>
        <authorList>
            <person name="Tassone E.E."/>
        </authorList>
    </citation>
    <scope>NUCLEOTIDE SEQUENCE</scope>
</reference>
<feature type="compositionally biased region" description="Low complexity" evidence="1">
    <location>
        <begin position="692"/>
        <end position="703"/>
    </location>
</feature>
<dbReference type="Pfam" id="PF15950">
    <property type="entry name" value="DUF4758"/>
    <property type="match status" value="5"/>
</dbReference>
<feature type="domain" description="DUF4758" evidence="2">
    <location>
        <begin position="295"/>
        <end position="342"/>
    </location>
</feature>
<dbReference type="PANTHER" id="PTHR39072:SF2">
    <property type="match status" value="1"/>
</dbReference>
<evidence type="ECO:0000313" key="3">
    <source>
        <dbReference type="EMBL" id="JAS09813.1"/>
    </source>
</evidence>
<protein>
    <recommendedName>
        <fullName evidence="2">DUF4758 domain-containing protein</fullName>
    </recommendedName>
</protein>
<feature type="compositionally biased region" description="Basic residues" evidence="1">
    <location>
        <begin position="734"/>
        <end position="748"/>
    </location>
</feature>
<feature type="region of interest" description="Disordered" evidence="1">
    <location>
        <begin position="692"/>
        <end position="774"/>
    </location>
</feature>
<organism evidence="3">
    <name type="scientific">Clastoptera arizonana</name>
    <name type="common">Arizona spittle bug</name>
    <dbReference type="NCBI Taxonomy" id="38151"/>
    <lineage>
        <taxon>Eukaryota</taxon>
        <taxon>Metazoa</taxon>
        <taxon>Ecdysozoa</taxon>
        <taxon>Arthropoda</taxon>
        <taxon>Hexapoda</taxon>
        <taxon>Insecta</taxon>
        <taxon>Pterygota</taxon>
        <taxon>Neoptera</taxon>
        <taxon>Paraneoptera</taxon>
        <taxon>Hemiptera</taxon>
        <taxon>Auchenorrhyncha</taxon>
        <taxon>Cercopoidea</taxon>
        <taxon>Clastopteridae</taxon>
        <taxon>Clastoptera</taxon>
    </lineage>
</organism>
<dbReference type="InterPro" id="IPR031866">
    <property type="entry name" value="DUF4758"/>
</dbReference>
<feature type="region of interest" description="Disordered" evidence="1">
    <location>
        <begin position="254"/>
        <end position="283"/>
    </location>
</feature>
<feature type="non-terminal residue" evidence="3">
    <location>
        <position position="1"/>
    </location>
</feature>
<name>A0A1B6C8K2_9HEMI</name>
<dbReference type="AlphaFoldDB" id="A0A1B6C8K2"/>
<feature type="domain" description="DUF4758" evidence="2">
    <location>
        <begin position="543"/>
        <end position="596"/>
    </location>
</feature>
<proteinExistence type="predicted"/>
<feature type="domain" description="DUF4758" evidence="2">
    <location>
        <begin position="603"/>
        <end position="665"/>
    </location>
</feature>
<feature type="domain" description="DUF4758" evidence="2">
    <location>
        <begin position="348"/>
        <end position="386"/>
    </location>
</feature>
<sequence length="774" mass="83751">FLEASDPAVAGLFARDDSLVNEQEIAPTSVGIGRPTTKYFDETLVQEDDLFGSTLESVDIEKELATATPGLDLALNEIADNSIKTLYTTYTYFTTIFVDGETEVESRTEVYTNIITPTASLDIAQTSVASIASPSEVIDQVESPQDAAEDKPKTPLSYASISRPRVKTPQSEALFSSPDVIATSIDNVYKYDTTMSRNHNVDNTKGVEDVTTMETDTTARDMELAKEEKLLIGATPVDEDTEVFETMVVDVTSSTSGGGSRKVYRDSDFDPDDQITSESNTEEIEPSFSPTLLLQTSYTTFTYFTTMYKGTTSDVVSRLETVTNVVTETLKPSDIEASLNSEEATLPITYFTTFTYWTTLYKDGSTMVTSREETVSNVVTPTLTTTENLPTVEITPTSSNLVLPTLRTEVVGETEVEPTTFYTTYTYFTTSYINNSTIVNSRLETVTEVVTPTLNSSATETPNATESMQPASESSLETMSVSPTSDSTSAKPTGLLSTIRTSEVNNGTTTQFSTDVYGTYIDGLYAQILESSTQIVTPSAAVSTTPSVNTQPTGVVSINEGKIVDADGVSTTFFTTKAIGTVIDQLYAQVIESTTSIKVDEEKKTAQLTSDPSTTVVGTKTFRTGLVRLIEGSMIKDKTTTFYESRVIGTLIDGRYAQIIESTSSFKVEMTSTPVPVLDISPTATVNNAIVPTATASTSPSPAVIESSLSGDGTGPDDNEEDEDEEDEQGGGKGRVKSRLSFSSRKKTFTPVIRPFASRPRPTFLPKKKTNGLE</sequence>
<gene>
    <name evidence="3" type="ORF">g.6457</name>
</gene>
<evidence type="ECO:0000259" key="2">
    <source>
        <dbReference type="Pfam" id="PF15950"/>
    </source>
</evidence>
<feature type="region of interest" description="Disordered" evidence="1">
    <location>
        <begin position="453"/>
        <end position="493"/>
    </location>
</feature>
<feature type="compositionally biased region" description="Acidic residues" evidence="1">
    <location>
        <begin position="269"/>
        <end position="283"/>
    </location>
</feature>